<evidence type="ECO:0000259" key="3">
    <source>
        <dbReference type="Pfam" id="PF08387"/>
    </source>
</evidence>
<organism evidence="4 5">
    <name type="scientific">Urochloa decumbens</name>
    <dbReference type="NCBI Taxonomy" id="240449"/>
    <lineage>
        <taxon>Eukaryota</taxon>
        <taxon>Viridiplantae</taxon>
        <taxon>Streptophyta</taxon>
        <taxon>Embryophyta</taxon>
        <taxon>Tracheophyta</taxon>
        <taxon>Spermatophyta</taxon>
        <taxon>Magnoliopsida</taxon>
        <taxon>Liliopsida</taxon>
        <taxon>Poales</taxon>
        <taxon>Poaceae</taxon>
        <taxon>PACMAD clade</taxon>
        <taxon>Panicoideae</taxon>
        <taxon>Panicodae</taxon>
        <taxon>Paniceae</taxon>
        <taxon>Melinidinae</taxon>
        <taxon>Urochloa</taxon>
    </lineage>
</organism>
<dbReference type="EMBL" id="OZ075118">
    <property type="protein sequence ID" value="CAL5086737.1"/>
    <property type="molecule type" value="Genomic_DNA"/>
</dbReference>
<evidence type="ECO:0000259" key="2">
    <source>
        <dbReference type="Pfam" id="PF00646"/>
    </source>
</evidence>
<dbReference type="InterPro" id="IPR006566">
    <property type="entry name" value="FBD"/>
</dbReference>
<dbReference type="AlphaFoldDB" id="A0ABC9G2F1"/>
<dbReference type="PANTHER" id="PTHR34709">
    <property type="entry name" value="OS10G0396666 PROTEIN"/>
    <property type="match status" value="1"/>
</dbReference>
<dbReference type="PANTHER" id="PTHR34709:SF75">
    <property type="entry name" value="FBD DOMAIN-CONTAINING PROTEIN"/>
    <property type="match status" value="1"/>
</dbReference>
<dbReference type="Pfam" id="PF08387">
    <property type="entry name" value="FBD"/>
    <property type="match status" value="1"/>
</dbReference>
<dbReference type="InterPro" id="IPR055312">
    <property type="entry name" value="FBL15-like"/>
</dbReference>
<dbReference type="SUPFAM" id="SSF81383">
    <property type="entry name" value="F-box domain"/>
    <property type="match status" value="1"/>
</dbReference>
<dbReference type="InterPro" id="IPR036047">
    <property type="entry name" value="F-box-like_dom_sf"/>
</dbReference>
<dbReference type="InterPro" id="IPR001810">
    <property type="entry name" value="F-box_dom"/>
</dbReference>
<evidence type="ECO:0000256" key="1">
    <source>
        <dbReference type="SAM" id="MobiDB-lite"/>
    </source>
</evidence>
<feature type="domain" description="FBD" evidence="3">
    <location>
        <begin position="389"/>
        <end position="424"/>
    </location>
</feature>
<evidence type="ECO:0008006" key="6">
    <source>
        <dbReference type="Google" id="ProtNLM"/>
    </source>
</evidence>
<dbReference type="Proteomes" id="UP001497457">
    <property type="component" value="Chromosome 8b"/>
</dbReference>
<sequence>MPPQGARRRQEDGDGGADGVDRLSDLPEELRLHILGRLGSASEAARTSVLSRRWRGLWIALPELTFRGVGTGSVEAALAQVTSPAALDLLDVRVEEPTTPARVSSLLRAAARLAPRVLAVGGDEDSPVLQRAKEGRGTFDLPCLDRTASLKISISEMSLAPPSSGEFAALTSLSIIWGQIDSAALLPLCPCLRVLVLYACFWLEDDVIVHLPLLEELVLNAGFVECIDIEAPVLKKVEVEVLVEDELSVSFSAPMVEKFDWYLRYEYNIDVAFGQLWRMDSVRGLHIQGQLPCLKIQLSADPDLTDEDWDFAEGVAQLRFANFSVLKLDILTNGHDFGPMVLHLLQIRPVIQRLRISVEENDSCTVNFPCSENCRCKQLNNWRSESVPLTNLEVLEIMDLGGKDHELDFLKLLLQCATVLKRMTVRLVDGVSSKEIRRIYKKYPNVECVVYRRKRSKTER</sequence>
<name>A0ABC9G2F1_9POAL</name>
<accession>A0ABC9G2F1</accession>
<reference evidence="5" key="1">
    <citation type="submission" date="2024-06" db="EMBL/GenBank/DDBJ databases">
        <authorList>
            <person name="Ryan C."/>
        </authorList>
    </citation>
    <scope>NUCLEOTIDE SEQUENCE [LARGE SCALE GENOMIC DNA]</scope>
</reference>
<evidence type="ECO:0000313" key="5">
    <source>
        <dbReference type="Proteomes" id="UP001497457"/>
    </source>
</evidence>
<protein>
    <recommendedName>
        <fullName evidence="6">F-box domain-containing protein</fullName>
    </recommendedName>
</protein>
<feature type="region of interest" description="Disordered" evidence="1">
    <location>
        <begin position="1"/>
        <end position="22"/>
    </location>
</feature>
<feature type="domain" description="F-box" evidence="2">
    <location>
        <begin position="23"/>
        <end position="58"/>
    </location>
</feature>
<gene>
    <name evidence="4" type="ORF">URODEC1_LOCUS111772</name>
</gene>
<reference evidence="4 5" key="2">
    <citation type="submission" date="2024-10" db="EMBL/GenBank/DDBJ databases">
        <authorList>
            <person name="Ryan C."/>
        </authorList>
    </citation>
    <scope>NUCLEOTIDE SEQUENCE [LARGE SCALE GENOMIC DNA]</scope>
</reference>
<evidence type="ECO:0000313" key="4">
    <source>
        <dbReference type="EMBL" id="CAL5086737.1"/>
    </source>
</evidence>
<keyword evidence="5" id="KW-1185">Reference proteome</keyword>
<proteinExistence type="predicted"/>
<dbReference type="Pfam" id="PF00646">
    <property type="entry name" value="F-box"/>
    <property type="match status" value="1"/>
</dbReference>